<gene>
    <name evidence="6" type="ORF">SCAL_001379</name>
</gene>
<keyword evidence="3 4" id="KW-0067">ATP-binding</keyword>
<dbReference type="Pfam" id="PF15632">
    <property type="entry name" value="ATPgrasp_Ter"/>
    <property type="match status" value="1"/>
</dbReference>
<organism evidence="6 7">
    <name type="scientific">Candidatus Syntropharchaeum caldarium</name>
    <dbReference type="NCBI Taxonomy" id="1838285"/>
    <lineage>
        <taxon>Archaea</taxon>
        <taxon>Methanobacteriati</taxon>
        <taxon>Methanobacteriota</taxon>
        <taxon>Stenosarchaea group</taxon>
        <taxon>Methanomicrobia</taxon>
        <taxon>Methanosarcinales</taxon>
        <taxon>ANME-2 cluster</taxon>
        <taxon>Candidatus Syntropharchaeum</taxon>
    </lineage>
</organism>
<feature type="domain" description="ATP-grasp" evidence="5">
    <location>
        <begin position="122"/>
        <end position="318"/>
    </location>
</feature>
<dbReference type="AlphaFoldDB" id="A0A1F2P9R9"/>
<evidence type="ECO:0000256" key="3">
    <source>
        <dbReference type="ARBA" id="ARBA00022840"/>
    </source>
</evidence>
<keyword evidence="2 4" id="KW-0547">Nucleotide-binding</keyword>
<dbReference type="EMBL" id="LYOS01000004">
    <property type="protein sequence ID" value="OFV67461.1"/>
    <property type="molecule type" value="Genomic_DNA"/>
</dbReference>
<dbReference type="PANTHER" id="PTHR43585:SF2">
    <property type="entry name" value="ATP-GRASP ENZYME FSQD"/>
    <property type="match status" value="1"/>
</dbReference>
<dbReference type="InterPro" id="IPR052032">
    <property type="entry name" value="ATP-dep_AA_Ligase"/>
</dbReference>
<dbReference type="GO" id="GO:0016874">
    <property type="term" value="F:ligase activity"/>
    <property type="evidence" value="ECO:0007669"/>
    <property type="project" value="UniProtKB-KW"/>
</dbReference>
<name>A0A1F2P9R9_9EURY</name>
<dbReference type="SUPFAM" id="SSF56059">
    <property type="entry name" value="Glutathione synthetase ATP-binding domain-like"/>
    <property type="match status" value="1"/>
</dbReference>
<keyword evidence="7" id="KW-1185">Reference proteome</keyword>
<evidence type="ECO:0000259" key="5">
    <source>
        <dbReference type="PROSITE" id="PS50975"/>
    </source>
</evidence>
<dbReference type="STRING" id="1838285.SCAL_001379"/>
<evidence type="ECO:0000256" key="2">
    <source>
        <dbReference type="ARBA" id="ARBA00022741"/>
    </source>
</evidence>
<dbReference type="Proteomes" id="UP000186940">
    <property type="component" value="Unassembled WGS sequence"/>
</dbReference>
<sequence>MDGITVLITGVGAPGIKGTLYSLEKNFDNRKIKTVGTDMKEDAIGKYLCDKFYQIPKPSNNEYLSQLLNICEKESVDVLLPQNTAELPALAEHKKDFGNIGTEITISDRNSIEIANNKYKLMKTANKIDVPTPKFYLADNFNDLLEYANELGWPKKRVVVKPPVSNGMRGLRIIDESMNLKDIFYSKKPTGVYLKMDNLKEILGPSFPRLLVMEYLPNKEYTVDVLNTESLTVIPRKRDLIKYGITFNGTVEKNEEIIEYSERLSEALDLRYAYGFQFKLDENNVPKLLESNPRIQGTMVLATFAGANIIYGAVKYALGEEVPEFDIVWGTRIMRYWGGIRVNEATILGRL</sequence>
<dbReference type="InterPro" id="IPR048764">
    <property type="entry name" value="PylC_N"/>
</dbReference>
<reference evidence="6" key="1">
    <citation type="submission" date="2016-05" db="EMBL/GenBank/DDBJ databases">
        <title>Microbial consortia oxidize butane by reversing methanogenesis.</title>
        <authorList>
            <person name="Laso-Perez R."/>
            <person name="Richter M."/>
            <person name="Wegener G."/>
            <person name="Musat F."/>
        </authorList>
    </citation>
    <scope>NUCLEOTIDE SEQUENCE [LARGE SCALE GENOMIC DNA]</scope>
    <source>
        <strain evidence="6">BOX2</strain>
    </source>
</reference>
<dbReference type="Gene3D" id="3.30.470.20">
    <property type="entry name" value="ATP-grasp fold, B domain"/>
    <property type="match status" value="1"/>
</dbReference>
<dbReference type="InterPro" id="IPR013815">
    <property type="entry name" value="ATP_grasp_subdomain_1"/>
</dbReference>
<accession>A0A1F2P9R9</accession>
<proteinExistence type="predicted"/>
<dbReference type="GO" id="GO:0046872">
    <property type="term" value="F:metal ion binding"/>
    <property type="evidence" value="ECO:0007669"/>
    <property type="project" value="InterPro"/>
</dbReference>
<dbReference type="Gene3D" id="3.40.50.20">
    <property type="match status" value="1"/>
</dbReference>
<dbReference type="PROSITE" id="PS50975">
    <property type="entry name" value="ATP_GRASP"/>
    <property type="match status" value="1"/>
</dbReference>
<dbReference type="Gene3D" id="3.30.1490.20">
    <property type="entry name" value="ATP-grasp fold, A domain"/>
    <property type="match status" value="1"/>
</dbReference>
<dbReference type="InterPro" id="IPR011761">
    <property type="entry name" value="ATP-grasp"/>
</dbReference>
<dbReference type="Pfam" id="PF21360">
    <property type="entry name" value="PylC-like_N"/>
    <property type="match status" value="1"/>
</dbReference>
<evidence type="ECO:0000256" key="1">
    <source>
        <dbReference type="ARBA" id="ARBA00022598"/>
    </source>
</evidence>
<keyword evidence="1" id="KW-0436">Ligase</keyword>
<dbReference type="PATRIC" id="fig|1838285.3.peg.1401"/>
<evidence type="ECO:0000256" key="4">
    <source>
        <dbReference type="PROSITE-ProRule" id="PRU00409"/>
    </source>
</evidence>
<dbReference type="GO" id="GO:0005524">
    <property type="term" value="F:ATP binding"/>
    <property type="evidence" value="ECO:0007669"/>
    <property type="project" value="UniProtKB-UniRule"/>
</dbReference>
<evidence type="ECO:0000313" key="7">
    <source>
        <dbReference type="Proteomes" id="UP000186940"/>
    </source>
</evidence>
<comment type="caution">
    <text evidence="6">The sequence shown here is derived from an EMBL/GenBank/DDBJ whole genome shotgun (WGS) entry which is preliminary data.</text>
</comment>
<evidence type="ECO:0000313" key="6">
    <source>
        <dbReference type="EMBL" id="OFV67461.1"/>
    </source>
</evidence>
<protein>
    <submittedName>
        <fullName evidence="6">Carbamoylphosphate synthase large subunit</fullName>
    </submittedName>
</protein>
<dbReference type="PANTHER" id="PTHR43585">
    <property type="entry name" value="FUMIPYRROLE BIOSYNTHESIS PROTEIN C"/>
    <property type="match status" value="1"/>
</dbReference>